<evidence type="ECO:0000313" key="2">
    <source>
        <dbReference type="EMBL" id="SEI37502.1"/>
    </source>
</evidence>
<keyword evidence="3" id="KW-1185">Reference proteome</keyword>
<keyword evidence="1" id="KW-1133">Transmembrane helix</keyword>
<accession>A0A1H6QES6</accession>
<proteinExistence type="predicted"/>
<organism evidence="2 3">
    <name type="scientific">Sharpea azabuensis</name>
    <dbReference type="NCBI Taxonomy" id="322505"/>
    <lineage>
        <taxon>Bacteria</taxon>
        <taxon>Bacillati</taxon>
        <taxon>Bacillota</taxon>
        <taxon>Erysipelotrichia</taxon>
        <taxon>Erysipelotrichales</taxon>
        <taxon>Coprobacillaceae</taxon>
        <taxon>Sharpea</taxon>
    </lineage>
</organism>
<keyword evidence="1" id="KW-0812">Transmembrane</keyword>
<evidence type="ECO:0000313" key="3">
    <source>
        <dbReference type="Proteomes" id="UP000183028"/>
    </source>
</evidence>
<dbReference type="EMBL" id="FNYK01000001">
    <property type="protein sequence ID" value="SEI37502.1"/>
    <property type="molecule type" value="Genomic_DNA"/>
</dbReference>
<evidence type="ECO:0000256" key="1">
    <source>
        <dbReference type="SAM" id="Phobius"/>
    </source>
</evidence>
<dbReference type="STRING" id="322505.SAMN04487836_10198"/>
<keyword evidence="1" id="KW-0472">Membrane</keyword>
<gene>
    <name evidence="2" type="ORF">SAMN04487834_100162</name>
</gene>
<reference evidence="3" key="1">
    <citation type="submission" date="2016-10" db="EMBL/GenBank/DDBJ databases">
        <authorList>
            <person name="Varghese N."/>
        </authorList>
    </citation>
    <scope>NUCLEOTIDE SEQUENCE [LARGE SCALE GENOMIC DNA]</scope>
    <source>
        <strain evidence="3">DSM 20406</strain>
    </source>
</reference>
<dbReference type="AlphaFoldDB" id="A0A1H6QES6"/>
<protein>
    <submittedName>
        <fullName evidence="2">Uncharacterized protein</fullName>
    </submittedName>
</protein>
<dbReference type="Proteomes" id="UP000183028">
    <property type="component" value="Unassembled WGS sequence"/>
</dbReference>
<sequence length="62" mass="7089">MIEALFAFMIFCSVLVGMISLQASLNRSYQRVLHANSHQVEEEITKQYGGDLPYIIEKVLRS</sequence>
<name>A0A1H6QES6_9FIRM</name>
<feature type="transmembrane region" description="Helical" evidence="1">
    <location>
        <begin position="6"/>
        <end position="25"/>
    </location>
</feature>
<dbReference type="RefSeq" id="WP_164129480.1">
    <property type="nucleotide sequence ID" value="NZ_CACZLD010000002.1"/>
</dbReference>